<organism evidence="10">
    <name type="scientific">hydrothermal vent metagenome</name>
    <dbReference type="NCBI Taxonomy" id="652676"/>
    <lineage>
        <taxon>unclassified sequences</taxon>
        <taxon>metagenomes</taxon>
        <taxon>ecological metagenomes</taxon>
    </lineage>
</organism>
<evidence type="ECO:0000256" key="4">
    <source>
        <dbReference type="ARBA" id="ARBA00022723"/>
    </source>
</evidence>
<keyword evidence="6" id="KW-0862">Zinc</keyword>
<evidence type="ECO:0000256" key="7">
    <source>
        <dbReference type="ARBA" id="ARBA00047989"/>
    </source>
</evidence>
<evidence type="ECO:0000256" key="6">
    <source>
        <dbReference type="ARBA" id="ARBA00022833"/>
    </source>
</evidence>
<evidence type="ECO:0000256" key="8">
    <source>
        <dbReference type="ARBA" id="ARBA00048968"/>
    </source>
</evidence>
<dbReference type="PANTHER" id="PTHR30616">
    <property type="entry name" value="UNCHARACTERIZED PROTEIN YFIH"/>
    <property type="match status" value="1"/>
</dbReference>
<dbReference type="InterPro" id="IPR011324">
    <property type="entry name" value="Cytotoxic_necrot_fac-like_cat"/>
</dbReference>
<accession>A0A160TCW0</accession>
<dbReference type="Gene3D" id="3.60.140.10">
    <property type="entry name" value="CNF1/YfiH-like putative cysteine hydrolases"/>
    <property type="match status" value="1"/>
</dbReference>
<evidence type="ECO:0000256" key="9">
    <source>
        <dbReference type="ARBA" id="ARBA00049893"/>
    </source>
</evidence>
<evidence type="ECO:0000256" key="2">
    <source>
        <dbReference type="ARBA" id="ARBA00007353"/>
    </source>
</evidence>
<dbReference type="PANTHER" id="PTHR30616:SF2">
    <property type="entry name" value="PURINE NUCLEOSIDE PHOSPHORYLASE LACC1"/>
    <property type="match status" value="1"/>
</dbReference>
<keyword evidence="4" id="KW-0479">Metal-binding</keyword>
<comment type="catalytic activity">
    <reaction evidence="8">
        <text>adenosine + phosphate = alpha-D-ribose 1-phosphate + adenine</text>
        <dbReference type="Rhea" id="RHEA:27642"/>
        <dbReference type="ChEBI" id="CHEBI:16335"/>
        <dbReference type="ChEBI" id="CHEBI:16708"/>
        <dbReference type="ChEBI" id="CHEBI:43474"/>
        <dbReference type="ChEBI" id="CHEBI:57720"/>
        <dbReference type="EC" id="2.4.2.1"/>
    </reaction>
    <physiologicalReaction direction="left-to-right" evidence="8">
        <dbReference type="Rhea" id="RHEA:27643"/>
    </physiologicalReaction>
</comment>
<evidence type="ECO:0000256" key="5">
    <source>
        <dbReference type="ARBA" id="ARBA00022801"/>
    </source>
</evidence>
<comment type="catalytic activity">
    <reaction evidence="1">
        <text>inosine + phosphate = alpha-D-ribose 1-phosphate + hypoxanthine</text>
        <dbReference type="Rhea" id="RHEA:27646"/>
        <dbReference type="ChEBI" id="CHEBI:17368"/>
        <dbReference type="ChEBI" id="CHEBI:17596"/>
        <dbReference type="ChEBI" id="CHEBI:43474"/>
        <dbReference type="ChEBI" id="CHEBI:57720"/>
        <dbReference type="EC" id="2.4.2.1"/>
    </reaction>
    <physiologicalReaction direction="left-to-right" evidence="1">
        <dbReference type="Rhea" id="RHEA:27647"/>
    </physiologicalReaction>
</comment>
<comment type="catalytic activity">
    <reaction evidence="9">
        <text>S-methyl-5'-thioadenosine + phosphate = 5-(methylsulfanyl)-alpha-D-ribose 1-phosphate + adenine</text>
        <dbReference type="Rhea" id="RHEA:11852"/>
        <dbReference type="ChEBI" id="CHEBI:16708"/>
        <dbReference type="ChEBI" id="CHEBI:17509"/>
        <dbReference type="ChEBI" id="CHEBI:43474"/>
        <dbReference type="ChEBI" id="CHEBI:58533"/>
        <dbReference type="EC" id="2.4.2.28"/>
    </reaction>
    <physiologicalReaction direction="left-to-right" evidence="9">
        <dbReference type="Rhea" id="RHEA:11853"/>
    </physiologicalReaction>
</comment>
<sequence>MASTAGIITPEWELPAGVQARLTTRAGGISQAPYDGFNLATHVGDNRTSVLANRRSLLRQLVGVRSVQWLTQVHSNWVVQAYGGAVVPVADAATTEQRGLACAVLTADCLPVLFCRDDGRQVAAAHAGWRGLADGILLHTLQQFPDPKRVLVYLAPCIGPSAFEVGPEVKAAFGWASGDCFIAGAGDRWLGNLQRLAAEQLLASGVRSISANTDCTVMNSERYFSYRRDGDSGRQASLIWIES</sequence>
<dbReference type="InterPro" id="IPR038371">
    <property type="entry name" value="Cu_polyphenol_OxRdtase_sf"/>
</dbReference>
<dbReference type="CDD" id="cd16833">
    <property type="entry name" value="YfiH"/>
    <property type="match status" value="1"/>
</dbReference>
<keyword evidence="5" id="KW-0378">Hydrolase</keyword>
<evidence type="ECO:0000313" key="10">
    <source>
        <dbReference type="EMBL" id="CUS40569.1"/>
    </source>
</evidence>
<evidence type="ECO:0000256" key="1">
    <source>
        <dbReference type="ARBA" id="ARBA00000553"/>
    </source>
</evidence>
<dbReference type="SUPFAM" id="SSF64438">
    <property type="entry name" value="CNF1/YfiH-like putative cysteine hydrolases"/>
    <property type="match status" value="1"/>
</dbReference>
<evidence type="ECO:0000256" key="3">
    <source>
        <dbReference type="ARBA" id="ARBA00022679"/>
    </source>
</evidence>
<dbReference type="GO" id="GO:0016787">
    <property type="term" value="F:hydrolase activity"/>
    <property type="evidence" value="ECO:0007669"/>
    <property type="project" value="UniProtKB-KW"/>
</dbReference>
<dbReference type="GO" id="GO:0017061">
    <property type="term" value="F:S-methyl-5-thioadenosine phosphorylase activity"/>
    <property type="evidence" value="ECO:0007669"/>
    <property type="project" value="UniProtKB-EC"/>
</dbReference>
<comment type="similarity">
    <text evidence="2">Belongs to the purine nucleoside phosphorylase YfiH/LACC1 family.</text>
</comment>
<proteinExistence type="inferred from homology"/>
<protein>
    <submittedName>
        <fullName evidence="10">COG1496: Uncharacterized conserved protein</fullName>
    </submittedName>
</protein>
<keyword evidence="3" id="KW-0808">Transferase</keyword>
<gene>
    <name evidence="10" type="ORF">MGWOODY_Tha1210</name>
</gene>
<dbReference type="AlphaFoldDB" id="A0A160TCW0"/>
<dbReference type="GO" id="GO:0005507">
    <property type="term" value="F:copper ion binding"/>
    <property type="evidence" value="ECO:0007669"/>
    <property type="project" value="TreeGrafter"/>
</dbReference>
<dbReference type="InterPro" id="IPR003730">
    <property type="entry name" value="Cu_polyphenol_OxRdtase"/>
</dbReference>
<reference evidence="10" key="1">
    <citation type="submission" date="2015-10" db="EMBL/GenBank/DDBJ databases">
        <authorList>
            <person name="Gilbert D.G."/>
        </authorList>
    </citation>
    <scope>NUCLEOTIDE SEQUENCE</scope>
</reference>
<dbReference type="EMBL" id="CZQC01000019">
    <property type="protein sequence ID" value="CUS40569.1"/>
    <property type="molecule type" value="Genomic_DNA"/>
</dbReference>
<dbReference type="NCBIfam" id="TIGR00726">
    <property type="entry name" value="peptidoglycan editing factor PgeF"/>
    <property type="match status" value="1"/>
</dbReference>
<dbReference type="Pfam" id="PF02578">
    <property type="entry name" value="Cu-oxidase_4"/>
    <property type="match status" value="1"/>
</dbReference>
<name>A0A160TCW0_9ZZZZ</name>
<comment type="catalytic activity">
    <reaction evidence="7">
        <text>adenosine + H2O + H(+) = inosine + NH4(+)</text>
        <dbReference type="Rhea" id="RHEA:24408"/>
        <dbReference type="ChEBI" id="CHEBI:15377"/>
        <dbReference type="ChEBI" id="CHEBI:15378"/>
        <dbReference type="ChEBI" id="CHEBI:16335"/>
        <dbReference type="ChEBI" id="CHEBI:17596"/>
        <dbReference type="ChEBI" id="CHEBI:28938"/>
        <dbReference type="EC" id="3.5.4.4"/>
    </reaction>
    <physiologicalReaction direction="left-to-right" evidence="7">
        <dbReference type="Rhea" id="RHEA:24409"/>
    </physiologicalReaction>
</comment>